<organism evidence="2 3">
    <name type="scientific">Vibrio penaeicida</name>
    <dbReference type="NCBI Taxonomy" id="104609"/>
    <lineage>
        <taxon>Bacteria</taxon>
        <taxon>Pseudomonadati</taxon>
        <taxon>Pseudomonadota</taxon>
        <taxon>Gammaproteobacteria</taxon>
        <taxon>Vibrionales</taxon>
        <taxon>Vibrionaceae</taxon>
        <taxon>Vibrio</taxon>
    </lineage>
</organism>
<accession>A0AAV5NJ19</accession>
<dbReference type="AlphaFoldDB" id="A0AAV5NJ19"/>
<keyword evidence="3" id="KW-1185">Reference proteome</keyword>
<keyword evidence="1" id="KW-1133">Transmembrane helix</keyword>
<feature type="transmembrane region" description="Helical" evidence="1">
    <location>
        <begin position="12"/>
        <end position="34"/>
    </location>
</feature>
<comment type="caution">
    <text evidence="2">The sequence shown here is derived from an EMBL/GenBank/DDBJ whole genome shotgun (WGS) entry which is preliminary data.</text>
</comment>
<evidence type="ECO:0000313" key="3">
    <source>
        <dbReference type="Proteomes" id="UP001156690"/>
    </source>
</evidence>
<proteinExistence type="predicted"/>
<reference evidence="3" key="1">
    <citation type="journal article" date="2019" name="Int. J. Syst. Evol. Microbiol.">
        <title>The Global Catalogue of Microorganisms (GCM) 10K type strain sequencing project: providing services to taxonomists for standard genome sequencing and annotation.</title>
        <authorList>
            <consortium name="The Broad Institute Genomics Platform"/>
            <consortium name="The Broad Institute Genome Sequencing Center for Infectious Disease"/>
            <person name="Wu L."/>
            <person name="Ma J."/>
        </authorList>
    </citation>
    <scope>NUCLEOTIDE SEQUENCE [LARGE SCALE GENOMIC DNA]</scope>
    <source>
        <strain evidence="3">NBRC 15640</strain>
    </source>
</reference>
<dbReference type="EMBL" id="BSNX01000001">
    <property type="protein sequence ID" value="GLQ70656.1"/>
    <property type="molecule type" value="Genomic_DNA"/>
</dbReference>
<protein>
    <recommendedName>
        <fullName evidence="4">Methyl-accepting chemotaxis protein</fullName>
    </recommendedName>
</protein>
<gene>
    <name evidence="2" type="ORF">GCM10007932_00160</name>
</gene>
<keyword evidence="1" id="KW-0472">Membrane</keyword>
<sequence>MRNTKSNRISISLIQAIVAVLAVTTLMVVSLSSISQHGIDTVGSEFSQLSEQALPLAINNAELTQTILTQVKRLNQGMQSENKSELSSAVAELDALTIKSQEELDSLFNLSDAFGGVVSDQQKEQLIHSVESLRQNSIQVLNVQRDIFAIQVTLNDLIPTFRYGVSSIGPEMNRVSSLDSR</sequence>
<dbReference type="Proteomes" id="UP001156690">
    <property type="component" value="Unassembled WGS sequence"/>
</dbReference>
<evidence type="ECO:0000313" key="2">
    <source>
        <dbReference type="EMBL" id="GLQ70656.1"/>
    </source>
</evidence>
<evidence type="ECO:0000256" key="1">
    <source>
        <dbReference type="SAM" id="Phobius"/>
    </source>
</evidence>
<keyword evidence="1" id="KW-0812">Transmembrane</keyword>
<name>A0AAV5NJ19_9VIBR</name>
<evidence type="ECO:0008006" key="4">
    <source>
        <dbReference type="Google" id="ProtNLM"/>
    </source>
</evidence>